<dbReference type="Gene3D" id="1.10.10.10">
    <property type="entry name" value="Winged helix-like DNA-binding domain superfamily/Winged helix DNA-binding domain"/>
    <property type="match status" value="1"/>
</dbReference>
<name>A0A173TFE4_9FIRM</name>
<keyword evidence="5" id="KW-0804">Transcription</keyword>
<feature type="domain" description="RNA polymerase sigma factor 70 region 4 type 2" evidence="7">
    <location>
        <begin position="131"/>
        <end position="182"/>
    </location>
</feature>
<dbReference type="Pfam" id="PF08281">
    <property type="entry name" value="Sigma70_r4_2"/>
    <property type="match status" value="1"/>
</dbReference>
<evidence type="ECO:0000313" key="9">
    <source>
        <dbReference type="Proteomes" id="UP000095350"/>
    </source>
</evidence>
<dbReference type="PANTHER" id="PTHR43133">
    <property type="entry name" value="RNA POLYMERASE ECF-TYPE SIGMA FACTO"/>
    <property type="match status" value="1"/>
</dbReference>
<keyword evidence="4" id="KW-0238">DNA-binding</keyword>
<dbReference type="Proteomes" id="UP000095350">
    <property type="component" value="Unassembled WGS sequence"/>
</dbReference>
<accession>A0A173TFE4</accession>
<dbReference type="InterPro" id="IPR007627">
    <property type="entry name" value="RNA_pol_sigma70_r2"/>
</dbReference>
<comment type="similarity">
    <text evidence="1">Belongs to the sigma-70 factor family. ECF subfamily.</text>
</comment>
<evidence type="ECO:0000256" key="5">
    <source>
        <dbReference type="ARBA" id="ARBA00023163"/>
    </source>
</evidence>
<proteinExistence type="inferred from homology"/>
<evidence type="ECO:0000256" key="3">
    <source>
        <dbReference type="ARBA" id="ARBA00023082"/>
    </source>
</evidence>
<dbReference type="PaxDb" id="166486-ERS852572_01498"/>
<evidence type="ECO:0000313" key="8">
    <source>
        <dbReference type="EMBL" id="CUN01140.1"/>
    </source>
</evidence>
<dbReference type="InterPro" id="IPR036388">
    <property type="entry name" value="WH-like_DNA-bd_sf"/>
</dbReference>
<dbReference type="STRING" id="166486.ERS852572_01498"/>
<dbReference type="SUPFAM" id="SSF88659">
    <property type="entry name" value="Sigma3 and sigma4 domains of RNA polymerase sigma factors"/>
    <property type="match status" value="1"/>
</dbReference>
<dbReference type="GO" id="GO:0006352">
    <property type="term" value="P:DNA-templated transcription initiation"/>
    <property type="evidence" value="ECO:0007669"/>
    <property type="project" value="InterPro"/>
</dbReference>
<dbReference type="AlphaFoldDB" id="A0A173TFE4"/>
<dbReference type="InterPro" id="IPR013325">
    <property type="entry name" value="RNA_pol_sigma_r2"/>
</dbReference>
<sequence>MIRIVGQFLEDEKIIELYWVRDQRAITCSQQKYGAYCHKIAQNVLHNESDCEECMNDTWFRAWNSMPTERPGILQAFLGAITRNLSLDRYRKNHSKKRGEGEISYIYEEMQDCISGENMELHVENMELAEMINRFLAGMKTENRRIFVRRYWYFDSIAEIAKRFSISESKVKSSLMRSRESLRKCLAQEGIEV</sequence>
<organism evidence="8 9">
    <name type="scientific">Roseburia intestinalis</name>
    <dbReference type="NCBI Taxonomy" id="166486"/>
    <lineage>
        <taxon>Bacteria</taxon>
        <taxon>Bacillati</taxon>
        <taxon>Bacillota</taxon>
        <taxon>Clostridia</taxon>
        <taxon>Lachnospirales</taxon>
        <taxon>Lachnospiraceae</taxon>
        <taxon>Roseburia</taxon>
    </lineage>
</organism>
<evidence type="ECO:0000259" key="6">
    <source>
        <dbReference type="Pfam" id="PF04542"/>
    </source>
</evidence>
<gene>
    <name evidence="8" type="ORF">ERS852572_01498</name>
</gene>
<dbReference type="InterPro" id="IPR039425">
    <property type="entry name" value="RNA_pol_sigma-70-like"/>
</dbReference>
<dbReference type="Pfam" id="PF04542">
    <property type="entry name" value="Sigma70_r2"/>
    <property type="match status" value="1"/>
</dbReference>
<reference evidence="8 9" key="1">
    <citation type="submission" date="2015-09" db="EMBL/GenBank/DDBJ databases">
        <authorList>
            <consortium name="Pathogen Informatics"/>
        </authorList>
    </citation>
    <scope>NUCLEOTIDE SEQUENCE [LARGE SCALE GENOMIC DNA]</scope>
    <source>
        <strain evidence="8 9">2789STDY5834960</strain>
    </source>
</reference>
<evidence type="ECO:0000256" key="2">
    <source>
        <dbReference type="ARBA" id="ARBA00023015"/>
    </source>
</evidence>
<evidence type="ECO:0000256" key="4">
    <source>
        <dbReference type="ARBA" id="ARBA00023125"/>
    </source>
</evidence>
<dbReference type="NCBIfam" id="TIGR02937">
    <property type="entry name" value="sigma70-ECF"/>
    <property type="match status" value="1"/>
</dbReference>
<keyword evidence="3" id="KW-0731">Sigma factor</keyword>
<dbReference type="InterPro" id="IPR014284">
    <property type="entry name" value="RNA_pol_sigma-70_dom"/>
</dbReference>
<dbReference type="SUPFAM" id="SSF88946">
    <property type="entry name" value="Sigma2 domain of RNA polymerase sigma factors"/>
    <property type="match status" value="1"/>
</dbReference>
<evidence type="ECO:0000259" key="7">
    <source>
        <dbReference type="Pfam" id="PF08281"/>
    </source>
</evidence>
<protein>
    <submittedName>
        <fullName evidence="8">RNA polymerase sigma factor</fullName>
    </submittedName>
</protein>
<feature type="domain" description="RNA polymerase sigma-70 region 2" evidence="6">
    <location>
        <begin position="33"/>
        <end position="94"/>
    </location>
</feature>
<dbReference type="GO" id="GO:0016987">
    <property type="term" value="F:sigma factor activity"/>
    <property type="evidence" value="ECO:0007669"/>
    <property type="project" value="UniProtKB-KW"/>
</dbReference>
<dbReference type="Gene3D" id="1.10.1740.10">
    <property type="match status" value="1"/>
</dbReference>
<dbReference type="GO" id="GO:0003677">
    <property type="term" value="F:DNA binding"/>
    <property type="evidence" value="ECO:0007669"/>
    <property type="project" value="UniProtKB-KW"/>
</dbReference>
<keyword evidence="2" id="KW-0805">Transcription regulation</keyword>
<dbReference type="EMBL" id="CYXZ01000010">
    <property type="protein sequence ID" value="CUN01140.1"/>
    <property type="molecule type" value="Genomic_DNA"/>
</dbReference>
<dbReference type="PANTHER" id="PTHR43133:SF8">
    <property type="entry name" value="RNA POLYMERASE SIGMA FACTOR HI_1459-RELATED"/>
    <property type="match status" value="1"/>
</dbReference>
<dbReference type="InterPro" id="IPR013324">
    <property type="entry name" value="RNA_pol_sigma_r3/r4-like"/>
</dbReference>
<dbReference type="RefSeq" id="WP_055194033.1">
    <property type="nucleotide sequence ID" value="NZ_CABIYH010000010.1"/>
</dbReference>
<evidence type="ECO:0000256" key="1">
    <source>
        <dbReference type="ARBA" id="ARBA00010641"/>
    </source>
</evidence>
<dbReference type="InterPro" id="IPR013249">
    <property type="entry name" value="RNA_pol_sigma70_r4_t2"/>
</dbReference>